<evidence type="ECO:0000313" key="3">
    <source>
        <dbReference type="Proteomes" id="UP001529510"/>
    </source>
</evidence>
<proteinExistence type="predicted"/>
<keyword evidence="3" id="KW-1185">Reference proteome</keyword>
<feature type="non-terminal residue" evidence="2">
    <location>
        <position position="1"/>
    </location>
</feature>
<organism evidence="2 3">
    <name type="scientific">Cirrhinus mrigala</name>
    <name type="common">Mrigala</name>
    <dbReference type="NCBI Taxonomy" id="683832"/>
    <lineage>
        <taxon>Eukaryota</taxon>
        <taxon>Metazoa</taxon>
        <taxon>Chordata</taxon>
        <taxon>Craniata</taxon>
        <taxon>Vertebrata</taxon>
        <taxon>Euteleostomi</taxon>
        <taxon>Actinopterygii</taxon>
        <taxon>Neopterygii</taxon>
        <taxon>Teleostei</taxon>
        <taxon>Ostariophysi</taxon>
        <taxon>Cypriniformes</taxon>
        <taxon>Cyprinidae</taxon>
        <taxon>Labeoninae</taxon>
        <taxon>Labeonini</taxon>
        <taxon>Cirrhinus</taxon>
    </lineage>
</organism>
<name>A0ABD0RNU2_CIRMR</name>
<dbReference type="InterPro" id="IPR001870">
    <property type="entry name" value="B30.2/SPRY"/>
</dbReference>
<dbReference type="Proteomes" id="UP001529510">
    <property type="component" value="Unassembled WGS sequence"/>
</dbReference>
<reference evidence="2 3" key="1">
    <citation type="submission" date="2024-05" db="EMBL/GenBank/DDBJ databases">
        <title>Genome sequencing and assembly of Indian major carp, Cirrhinus mrigala (Hamilton, 1822).</title>
        <authorList>
            <person name="Mohindra V."/>
            <person name="Chowdhury L.M."/>
            <person name="Lal K."/>
            <person name="Jena J.K."/>
        </authorList>
    </citation>
    <scope>NUCLEOTIDE SEQUENCE [LARGE SCALE GENOMIC DNA]</scope>
    <source>
        <strain evidence="2">CM1030</strain>
        <tissue evidence="2">Blood</tissue>
    </source>
</reference>
<dbReference type="InterPro" id="IPR013320">
    <property type="entry name" value="ConA-like_dom_sf"/>
</dbReference>
<protein>
    <recommendedName>
        <fullName evidence="1">B30.2/SPRY domain-containing protein</fullName>
    </recommendedName>
</protein>
<comment type="caution">
    <text evidence="2">The sequence shown here is derived from an EMBL/GenBank/DDBJ whole genome shotgun (WGS) entry which is preliminary data.</text>
</comment>
<sequence>KGGNGRRLPDNPERFDGFDCVVGSEGFDSGSHRWDVEVKEIAAASNQKKGAAFF</sequence>
<dbReference type="AlphaFoldDB" id="A0ABD0RNU2"/>
<feature type="non-terminal residue" evidence="2">
    <location>
        <position position="54"/>
    </location>
</feature>
<feature type="domain" description="B30.2/SPRY" evidence="1">
    <location>
        <begin position="1"/>
        <end position="54"/>
    </location>
</feature>
<gene>
    <name evidence="2" type="ORF">M9458_002729</name>
</gene>
<evidence type="ECO:0000259" key="1">
    <source>
        <dbReference type="PROSITE" id="PS50188"/>
    </source>
</evidence>
<dbReference type="SUPFAM" id="SSF49899">
    <property type="entry name" value="Concanavalin A-like lectins/glucanases"/>
    <property type="match status" value="1"/>
</dbReference>
<accession>A0ABD0RNU2</accession>
<dbReference type="InterPro" id="IPR006574">
    <property type="entry name" value="PRY"/>
</dbReference>
<dbReference type="Pfam" id="PF13765">
    <property type="entry name" value="PRY"/>
    <property type="match status" value="1"/>
</dbReference>
<evidence type="ECO:0000313" key="2">
    <source>
        <dbReference type="EMBL" id="KAL0199542.1"/>
    </source>
</evidence>
<dbReference type="EMBL" id="JAMKFB020000002">
    <property type="protein sequence ID" value="KAL0199542.1"/>
    <property type="molecule type" value="Genomic_DNA"/>
</dbReference>
<dbReference type="PROSITE" id="PS50188">
    <property type="entry name" value="B302_SPRY"/>
    <property type="match status" value="1"/>
</dbReference>
<dbReference type="Gene3D" id="2.60.120.920">
    <property type="match status" value="1"/>
</dbReference>
<dbReference type="InterPro" id="IPR043136">
    <property type="entry name" value="B30.2/SPRY_sf"/>
</dbReference>